<evidence type="ECO:0000259" key="2">
    <source>
        <dbReference type="Pfam" id="PF13386"/>
    </source>
</evidence>
<feature type="transmembrane region" description="Helical" evidence="1">
    <location>
        <begin position="100"/>
        <end position="120"/>
    </location>
</feature>
<dbReference type="InterPro" id="IPR039447">
    <property type="entry name" value="UreH-like_TM_dom"/>
</dbReference>
<name>A0A0E2ZQ32_9GAMM</name>
<keyword evidence="1" id="KW-0472">Membrane</keyword>
<feature type="domain" description="Urease accessory protein UreH-like transmembrane" evidence="2">
    <location>
        <begin position="18"/>
        <end position="228"/>
    </location>
</feature>
<keyword evidence="1" id="KW-1133">Transmembrane helix</keyword>
<keyword evidence="1" id="KW-0812">Transmembrane</keyword>
<dbReference type="Pfam" id="PF13386">
    <property type="entry name" value="DsbD_2"/>
    <property type="match status" value="1"/>
</dbReference>
<reference evidence="3 4" key="1">
    <citation type="submission" date="2014-07" db="EMBL/GenBank/DDBJ databases">
        <title>Comparative analysis of Nitrosococcus oceani genome inventories of strains from Pacific and Atlantic gyres.</title>
        <authorList>
            <person name="Lim C.K."/>
            <person name="Wang L."/>
            <person name="Sayavedra-Soto L.A."/>
            <person name="Klotz M.G."/>
        </authorList>
    </citation>
    <scope>NUCLEOTIDE SEQUENCE [LARGE SCALE GENOMIC DNA]</scope>
    <source>
        <strain evidence="3 4">C-27</strain>
    </source>
</reference>
<dbReference type="AlphaFoldDB" id="A0A0E2ZQ32"/>
<evidence type="ECO:0000313" key="4">
    <source>
        <dbReference type="Proteomes" id="UP000028839"/>
    </source>
</evidence>
<feature type="transmembrane region" description="Helical" evidence="1">
    <location>
        <begin position="15"/>
        <end position="43"/>
    </location>
</feature>
<dbReference type="Proteomes" id="UP000028839">
    <property type="component" value="Unassembled WGS sequence"/>
</dbReference>
<feature type="transmembrane region" description="Helical" evidence="1">
    <location>
        <begin position="188"/>
        <end position="208"/>
    </location>
</feature>
<gene>
    <name evidence="3" type="ORF">IB75_02820</name>
</gene>
<protein>
    <submittedName>
        <fullName evidence="3">Membrane protein</fullName>
    </submittedName>
</protein>
<proteinExistence type="predicted"/>
<feature type="transmembrane region" description="Helical" evidence="1">
    <location>
        <begin position="220"/>
        <end position="240"/>
    </location>
</feature>
<evidence type="ECO:0000256" key="1">
    <source>
        <dbReference type="SAM" id="Phobius"/>
    </source>
</evidence>
<feature type="transmembrane region" description="Helical" evidence="1">
    <location>
        <begin position="153"/>
        <end position="176"/>
    </location>
</feature>
<dbReference type="PANTHER" id="PTHR42208:SF1">
    <property type="entry name" value="HEAVY METAL TRANSPORTER"/>
    <property type="match status" value="1"/>
</dbReference>
<accession>A0A0E2ZQ32</accession>
<dbReference type="HOGENOM" id="CLU_032635_0_0_6"/>
<sequence>MLFVTLLDPLFTTSFTFALLLGLLSGLHCVAMCGAIIGTLTLSLPREIRSDKKRLLTFVFAYNLGRVASYITMGFIMGLLVGLLGSLSHPLVFGVSGHDILQAVSSLIMLGTGLYLANWFPRFAVVERIGVPLWRRLEPLGRRLIPVRTRTQAFVFGTIWGWLPCGLVYNAVAVAATTGSGTQSALTMLAFGMGTLPTVMSTGIFTAWMAHLASLNRLRLVAGLVIIAMALVNLLAVGFYRG</sequence>
<feature type="transmembrane region" description="Helical" evidence="1">
    <location>
        <begin position="55"/>
        <end position="80"/>
    </location>
</feature>
<dbReference type="PANTHER" id="PTHR42208">
    <property type="entry name" value="HEAVY METAL TRANSPORTER-RELATED"/>
    <property type="match status" value="1"/>
</dbReference>
<dbReference type="EMBL" id="JPGN01000018">
    <property type="protein sequence ID" value="KFI20527.1"/>
    <property type="molecule type" value="Genomic_DNA"/>
</dbReference>
<evidence type="ECO:0000313" key="3">
    <source>
        <dbReference type="EMBL" id="KFI20527.1"/>
    </source>
</evidence>
<organism evidence="3 4">
    <name type="scientific">Nitrosococcus oceani C-27</name>
    <dbReference type="NCBI Taxonomy" id="314279"/>
    <lineage>
        <taxon>Bacteria</taxon>
        <taxon>Pseudomonadati</taxon>
        <taxon>Pseudomonadota</taxon>
        <taxon>Gammaproteobacteria</taxon>
        <taxon>Chromatiales</taxon>
        <taxon>Chromatiaceae</taxon>
        <taxon>Nitrosococcus</taxon>
    </lineage>
</organism>
<comment type="caution">
    <text evidence="3">The sequence shown here is derived from an EMBL/GenBank/DDBJ whole genome shotgun (WGS) entry which is preliminary data.</text>
</comment>